<dbReference type="Proteomes" id="UP000257109">
    <property type="component" value="Unassembled WGS sequence"/>
</dbReference>
<sequence length="152" mass="17039">MSPCAMPVIPTPKKDGTWRICTDCRAINNITTFPYYEGNFPNERDSSPNDSYLLEKVPLGYTHSLSKSIASLNNKAIESSNYCLDPCHPNEAFTQQILIKLSEKGTRSMKTHKIPKNARLLSEGLPSLNKPSKRNPKKRVLLSKRVSCSVKT</sequence>
<dbReference type="AlphaFoldDB" id="A0A371GA97"/>
<protein>
    <submittedName>
        <fullName evidence="1">Uncharacterized protein</fullName>
    </submittedName>
</protein>
<name>A0A371GA97_MUCPR</name>
<accession>A0A371GA97</accession>
<organism evidence="1 2">
    <name type="scientific">Mucuna pruriens</name>
    <name type="common">Velvet bean</name>
    <name type="synonym">Dolichos pruriens</name>
    <dbReference type="NCBI Taxonomy" id="157652"/>
    <lineage>
        <taxon>Eukaryota</taxon>
        <taxon>Viridiplantae</taxon>
        <taxon>Streptophyta</taxon>
        <taxon>Embryophyta</taxon>
        <taxon>Tracheophyta</taxon>
        <taxon>Spermatophyta</taxon>
        <taxon>Magnoliopsida</taxon>
        <taxon>eudicotyledons</taxon>
        <taxon>Gunneridae</taxon>
        <taxon>Pentapetalae</taxon>
        <taxon>rosids</taxon>
        <taxon>fabids</taxon>
        <taxon>Fabales</taxon>
        <taxon>Fabaceae</taxon>
        <taxon>Papilionoideae</taxon>
        <taxon>50 kb inversion clade</taxon>
        <taxon>NPAAA clade</taxon>
        <taxon>indigoferoid/millettioid clade</taxon>
        <taxon>Phaseoleae</taxon>
        <taxon>Mucuna</taxon>
    </lineage>
</organism>
<dbReference type="EMBL" id="QJKJ01006217">
    <property type="protein sequence ID" value="RDX87480.1"/>
    <property type="molecule type" value="Genomic_DNA"/>
</dbReference>
<feature type="non-terminal residue" evidence="1">
    <location>
        <position position="1"/>
    </location>
</feature>
<comment type="caution">
    <text evidence="1">The sequence shown here is derived from an EMBL/GenBank/DDBJ whole genome shotgun (WGS) entry which is preliminary data.</text>
</comment>
<dbReference type="InterPro" id="IPR043502">
    <property type="entry name" value="DNA/RNA_pol_sf"/>
</dbReference>
<dbReference type="SUPFAM" id="SSF56672">
    <property type="entry name" value="DNA/RNA polymerases"/>
    <property type="match status" value="1"/>
</dbReference>
<reference evidence="1" key="1">
    <citation type="submission" date="2018-05" db="EMBL/GenBank/DDBJ databases">
        <title>Draft genome of Mucuna pruriens seed.</title>
        <authorList>
            <person name="Nnadi N.E."/>
            <person name="Vos R."/>
            <person name="Hasami M.H."/>
            <person name="Devisetty U.K."/>
            <person name="Aguiy J.C."/>
        </authorList>
    </citation>
    <scope>NUCLEOTIDE SEQUENCE [LARGE SCALE GENOMIC DNA]</scope>
    <source>
        <strain evidence="1">JCA_2017</strain>
    </source>
</reference>
<evidence type="ECO:0000313" key="2">
    <source>
        <dbReference type="Proteomes" id="UP000257109"/>
    </source>
</evidence>
<keyword evidence="2" id="KW-1185">Reference proteome</keyword>
<gene>
    <name evidence="1" type="ORF">CR513_31038</name>
</gene>
<evidence type="ECO:0000313" key="1">
    <source>
        <dbReference type="EMBL" id="RDX87480.1"/>
    </source>
</evidence>
<proteinExistence type="predicted"/>
<dbReference type="Gene3D" id="3.10.10.10">
    <property type="entry name" value="HIV Type 1 Reverse Transcriptase, subunit A, domain 1"/>
    <property type="match status" value="1"/>
</dbReference>